<gene>
    <name evidence="1" type="primary">X975_19738</name>
    <name evidence="1" type="ORF">TNCV_3557541</name>
</gene>
<keyword evidence="2" id="KW-1185">Reference proteome</keyword>
<dbReference type="EMBL" id="BMAU01021402">
    <property type="protein sequence ID" value="GFY32246.1"/>
    <property type="molecule type" value="Genomic_DNA"/>
</dbReference>
<sequence>MSARKLWSAFDQVSEFDRGRIEGTTDRRDRSHILQCTTSREGRQIVRTAETDRSVTSRIIAQHIASIAHHSVSSRTIRCRLQQSCPSLRRPCLDLPLTQNLRRIHRQWSNKRRKWVTEWN</sequence>
<proteinExistence type="predicted"/>
<accession>A0A8X6WDU4</accession>
<evidence type="ECO:0000313" key="2">
    <source>
        <dbReference type="Proteomes" id="UP000887159"/>
    </source>
</evidence>
<name>A0A8X6WDU4_TRICX</name>
<dbReference type="Proteomes" id="UP000887159">
    <property type="component" value="Unassembled WGS sequence"/>
</dbReference>
<dbReference type="AlphaFoldDB" id="A0A8X6WDU4"/>
<evidence type="ECO:0000313" key="1">
    <source>
        <dbReference type="EMBL" id="GFY32246.1"/>
    </source>
</evidence>
<protein>
    <submittedName>
        <fullName evidence="1">Transposable element Tcb1 transposase</fullName>
    </submittedName>
</protein>
<organism evidence="1 2">
    <name type="scientific">Trichonephila clavipes</name>
    <name type="common">Golden silk orbweaver</name>
    <name type="synonym">Nephila clavipes</name>
    <dbReference type="NCBI Taxonomy" id="2585209"/>
    <lineage>
        <taxon>Eukaryota</taxon>
        <taxon>Metazoa</taxon>
        <taxon>Ecdysozoa</taxon>
        <taxon>Arthropoda</taxon>
        <taxon>Chelicerata</taxon>
        <taxon>Arachnida</taxon>
        <taxon>Araneae</taxon>
        <taxon>Araneomorphae</taxon>
        <taxon>Entelegynae</taxon>
        <taxon>Araneoidea</taxon>
        <taxon>Nephilidae</taxon>
        <taxon>Trichonephila</taxon>
    </lineage>
</organism>
<comment type="caution">
    <text evidence="1">The sequence shown here is derived from an EMBL/GenBank/DDBJ whole genome shotgun (WGS) entry which is preliminary data.</text>
</comment>
<reference evidence="1" key="1">
    <citation type="submission" date="2020-08" db="EMBL/GenBank/DDBJ databases">
        <title>Multicomponent nature underlies the extraordinary mechanical properties of spider dragline silk.</title>
        <authorList>
            <person name="Kono N."/>
            <person name="Nakamura H."/>
            <person name="Mori M."/>
            <person name="Yoshida Y."/>
            <person name="Ohtoshi R."/>
            <person name="Malay A.D."/>
            <person name="Moran D.A.P."/>
            <person name="Tomita M."/>
            <person name="Numata K."/>
            <person name="Arakawa K."/>
        </authorList>
    </citation>
    <scope>NUCLEOTIDE SEQUENCE</scope>
</reference>